<protein>
    <recommendedName>
        <fullName evidence="5">Centrosomal protein of 19 kDa</fullName>
    </recommendedName>
</protein>
<evidence type="ECO:0000256" key="8">
    <source>
        <dbReference type="ARBA" id="ARBA00023069"/>
    </source>
</evidence>
<dbReference type="PANTHER" id="PTHR31539:SF1">
    <property type="entry name" value="CENTROSOMAL PROTEIN OF 19 KDA"/>
    <property type="match status" value="1"/>
</dbReference>
<dbReference type="GO" id="GO:0097712">
    <property type="term" value="P:vesicle targeting, trans-Golgi to periciliary membrane compartment"/>
    <property type="evidence" value="ECO:0007669"/>
    <property type="project" value="TreeGrafter"/>
</dbReference>
<comment type="subcellular location">
    <subcellularLocation>
        <location evidence="2">Cytoplasm</location>
        <location evidence="2">Cytoskeleton</location>
        <location evidence="2">Cilium basal body</location>
    </subcellularLocation>
    <subcellularLocation>
        <location evidence="1">Cytoplasm</location>
        <location evidence="1">Cytoskeleton</location>
        <location evidence="1">Microtubule organizing center</location>
        <location evidence="1">Centrosome</location>
        <location evidence="1">Centriole</location>
    </subcellularLocation>
    <subcellularLocation>
        <location evidence="3">Cytoplasm</location>
        <location evidence="3">Cytoskeleton</location>
        <location evidence="3">Spindle</location>
    </subcellularLocation>
</comment>
<evidence type="ECO:0000256" key="1">
    <source>
        <dbReference type="ARBA" id="ARBA00004114"/>
    </source>
</evidence>
<feature type="region of interest" description="Disordered" evidence="11">
    <location>
        <begin position="158"/>
        <end position="189"/>
    </location>
</feature>
<keyword evidence="10" id="KW-0966">Cell projection</keyword>
<evidence type="ECO:0000256" key="7">
    <source>
        <dbReference type="ARBA" id="ARBA00022794"/>
    </source>
</evidence>
<organism evidence="12 13">
    <name type="scientific">Folsomia candida</name>
    <name type="common">Springtail</name>
    <dbReference type="NCBI Taxonomy" id="158441"/>
    <lineage>
        <taxon>Eukaryota</taxon>
        <taxon>Metazoa</taxon>
        <taxon>Ecdysozoa</taxon>
        <taxon>Arthropoda</taxon>
        <taxon>Hexapoda</taxon>
        <taxon>Collembola</taxon>
        <taxon>Entomobryomorpha</taxon>
        <taxon>Isotomoidea</taxon>
        <taxon>Isotomidae</taxon>
        <taxon>Proisotominae</taxon>
        <taxon>Folsomia</taxon>
    </lineage>
</organism>
<evidence type="ECO:0000313" key="12">
    <source>
        <dbReference type="EMBL" id="OXA55996.1"/>
    </source>
</evidence>
<name>A0A226EH65_FOLCA</name>
<feature type="compositionally biased region" description="Basic and acidic residues" evidence="11">
    <location>
        <begin position="284"/>
        <end position="297"/>
    </location>
</feature>
<feature type="compositionally biased region" description="Basic and acidic residues" evidence="11">
    <location>
        <begin position="173"/>
        <end position="189"/>
    </location>
</feature>
<dbReference type="AlphaFoldDB" id="A0A226EH65"/>
<comment type="caution">
    <text evidence="12">The sequence shown here is derived from an EMBL/GenBank/DDBJ whole genome shotgun (WGS) entry which is preliminary data.</text>
</comment>
<evidence type="ECO:0000256" key="9">
    <source>
        <dbReference type="ARBA" id="ARBA00023212"/>
    </source>
</evidence>
<keyword evidence="8" id="KW-0969">Cilium</keyword>
<dbReference type="OrthoDB" id="2163581at2759"/>
<evidence type="ECO:0000313" key="13">
    <source>
        <dbReference type="Proteomes" id="UP000198287"/>
    </source>
</evidence>
<dbReference type="PANTHER" id="PTHR31539">
    <property type="entry name" value="CENTROSOMAL PROTEIN OF 19K CEP19"/>
    <property type="match status" value="1"/>
</dbReference>
<keyword evidence="9" id="KW-0206">Cytoskeleton</keyword>
<keyword evidence="13" id="KW-1185">Reference proteome</keyword>
<dbReference type="InterPro" id="IPR029412">
    <property type="entry name" value="CEP19"/>
</dbReference>
<dbReference type="EMBL" id="LNIX01000004">
    <property type="protein sequence ID" value="OXA55996.1"/>
    <property type="molecule type" value="Genomic_DNA"/>
</dbReference>
<gene>
    <name evidence="12" type="ORF">Fcan01_09417</name>
</gene>
<comment type="similarity">
    <text evidence="4">Belongs to the CEP19 family.</text>
</comment>
<evidence type="ECO:0000256" key="11">
    <source>
        <dbReference type="SAM" id="MobiDB-lite"/>
    </source>
</evidence>
<feature type="region of interest" description="Disordered" evidence="11">
    <location>
        <begin position="439"/>
        <end position="466"/>
    </location>
</feature>
<dbReference type="STRING" id="158441.A0A226EH65"/>
<evidence type="ECO:0000256" key="2">
    <source>
        <dbReference type="ARBA" id="ARBA00004120"/>
    </source>
</evidence>
<evidence type="ECO:0000256" key="5">
    <source>
        <dbReference type="ARBA" id="ARBA00022015"/>
    </source>
</evidence>
<dbReference type="GO" id="GO:0005814">
    <property type="term" value="C:centriole"/>
    <property type="evidence" value="ECO:0007669"/>
    <property type="project" value="UniProtKB-SubCell"/>
</dbReference>
<dbReference type="Proteomes" id="UP000198287">
    <property type="component" value="Unassembled WGS sequence"/>
</dbReference>
<dbReference type="GO" id="GO:0036064">
    <property type="term" value="C:ciliary basal body"/>
    <property type="evidence" value="ECO:0007669"/>
    <property type="project" value="TreeGrafter"/>
</dbReference>
<evidence type="ECO:0000256" key="3">
    <source>
        <dbReference type="ARBA" id="ARBA00004186"/>
    </source>
</evidence>
<accession>A0A226EH65</accession>
<evidence type="ECO:0000256" key="6">
    <source>
        <dbReference type="ARBA" id="ARBA00022490"/>
    </source>
</evidence>
<dbReference type="GO" id="GO:0034454">
    <property type="term" value="P:microtubule anchoring at centrosome"/>
    <property type="evidence" value="ECO:0007669"/>
    <property type="project" value="TreeGrafter"/>
</dbReference>
<feature type="region of interest" description="Disordered" evidence="11">
    <location>
        <begin position="279"/>
        <end position="314"/>
    </location>
</feature>
<reference evidence="12 13" key="1">
    <citation type="submission" date="2015-12" db="EMBL/GenBank/DDBJ databases">
        <title>The genome of Folsomia candida.</title>
        <authorList>
            <person name="Faddeeva A."/>
            <person name="Derks M.F."/>
            <person name="Anvar Y."/>
            <person name="Smit S."/>
            <person name="Van Straalen N."/>
            <person name="Roelofs D."/>
        </authorList>
    </citation>
    <scope>NUCLEOTIDE SEQUENCE [LARGE SCALE GENOMIC DNA]</scope>
    <source>
        <strain evidence="12 13">VU population</strain>
        <tissue evidence="12">Whole body</tissue>
    </source>
</reference>
<sequence length="480" mass="54616">MSAGEIIPIALGIITDPPTLVLTYDEVVAPSSKAQRRQRRMPIRYTPPPFTDRSKVDYAHFLLKQKHGPYLPEVTQVLVPKLLRVVQELMKGMEIKEALAKVDSEYSVDPDKDLNKVSSAELAQNKLIMDEDFLRKRIKPSDKDYVYDKVEDFETGGVKQRSEWDDDDDNNNDNDKEDDKAKISEDSVKVSKEDVNLSIAPVETKPDPKPSLHEESLVETVPAYPSLPEKVEPSEDQVSFEEQLLVSICDGEIEDDKLLSICDFDISLPFGDGENIIFGMPPEITRDENETREESQRNRVYMPSESDNDDDDKDTSKVVLKMAPHTVIDIGNSAFLGDVSTFLREEIDDDIPSIIPYPPPPTDLPFLRREEENNQKKTLEKVKIVQDFKDIETPEKVRIAAEFNKKETPEKVRIVEEFLKIPSEKQVKVIPGESTKEKVVDETKLTDDKVIPKPVPDSDHLGKIEKPKLLEDDDDEFWGL</sequence>
<dbReference type="Pfam" id="PF14933">
    <property type="entry name" value="CEP19"/>
    <property type="match status" value="1"/>
</dbReference>
<evidence type="ECO:0000256" key="10">
    <source>
        <dbReference type="ARBA" id="ARBA00023273"/>
    </source>
</evidence>
<proteinExistence type="inferred from homology"/>
<keyword evidence="7" id="KW-0970">Cilium biogenesis/degradation</keyword>
<keyword evidence="6" id="KW-0963">Cytoplasm</keyword>
<evidence type="ECO:0000256" key="4">
    <source>
        <dbReference type="ARBA" id="ARBA00009371"/>
    </source>
</evidence>
<dbReference type="GO" id="GO:0000922">
    <property type="term" value="C:spindle pole"/>
    <property type="evidence" value="ECO:0007669"/>
    <property type="project" value="TreeGrafter"/>
</dbReference>